<dbReference type="EMBL" id="GL945474">
    <property type="protein sequence ID" value="EGO04479.1"/>
    <property type="molecule type" value="Genomic_DNA"/>
</dbReference>
<dbReference type="AlphaFoldDB" id="F8PH95"/>
<keyword evidence="2" id="KW-1185">Reference proteome</keyword>
<gene>
    <name evidence="1" type="ORF">SERLA73DRAFT_44533</name>
</gene>
<sequence length="135" mass="15000">MAIPFKTLLQVETPPSIILPHHVTLGYQRKGYKSDVIDYSCYQDVCNKLLLSTCGHVALLQGGIVWCLAINVLSPEAVLSGPSSDTREPKEIFQTTDGHFFINDCLSQEELDLISGVYNVYTGHGPQMSQSSWWP</sequence>
<name>F8PH95_SERL3</name>
<proteinExistence type="predicted"/>
<reference evidence="2" key="1">
    <citation type="journal article" date="2011" name="Science">
        <title>The plant cell wall-decomposing machinery underlies the functional diversity of forest fungi.</title>
        <authorList>
            <person name="Eastwood D.C."/>
            <person name="Floudas D."/>
            <person name="Binder M."/>
            <person name="Majcherczyk A."/>
            <person name="Schneider P."/>
            <person name="Aerts A."/>
            <person name="Asiegbu F.O."/>
            <person name="Baker S.E."/>
            <person name="Barry K."/>
            <person name="Bendiksby M."/>
            <person name="Blumentritt M."/>
            <person name="Coutinho P.M."/>
            <person name="Cullen D."/>
            <person name="de Vries R.P."/>
            <person name="Gathman A."/>
            <person name="Goodell B."/>
            <person name="Henrissat B."/>
            <person name="Ihrmark K."/>
            <person name="Kauserud H."/>
            <person name="Kohler A."/>
            <person name="LaButti K."/>
            <person name="Lapidus A."/>
            <person name="Lavin J.L."/>
            <person name="Lee Y.-H."/>
            <person name="Lindquist E."/>
            <person name="Lilly W."/>
            <person name="Lucas S."/>
            <person name="Morin E."/>
            <person name="Murat C."/>
            <person name="Oguiza J.A."/>
            <person name="Park J."/>
            <person name="Pisabarro A.G."/>
            <person name="Riley R."/>
            <person name="Rosling A."/>
            <person name="Salamov A."/>
            <person name="Schmidt O."/>
            <person name="Schmutz J."/>
            <person name="Skrede I."/>
            <person name="Stenlid J."/>
            <person name="Wiebenga A."/>
            <person name="Xie X."/>
            <person name="Kuees U."/>
            <person name="Hibbett D.S."/>
            <person name="Hoffmeister D."/>
            <person name="Hoegberg N."/>
            <person name="Martin F."/>
            <person name="Grigoriev I.V."/>
            <person name="Watkinson S.C."/>
        </authorList>
    </citation>
    <scope>NUCLEOTIDE SEQUENCE [LARGE SCALE GENOMIC DNA]</scope>
    <source>
        <strain evidence="2">strain S7.3</strain>
    </source>
</reference>
<dbReference type="Proteomes" id="UP000008063">
    <property type="component" value="Unassembled WGS sequence"/>
</dbReference>
<dbReference type="InParanoid" id="F8PH95"/>
<evidence type="ECO:0000313" key="2">
    <source>
        <dbReference type="Proteomes" id="UP000008063"/>
    </source>
</evidence>
<dbReference type="OrthoDB" id="3270336at2759"/>
<protein>
    <submittedName>
        <fullName evidence="1">Uncharacterized protein</fullName>
    </submittedName>
</protein>
<accession>F8PH95</accession>
<dbReference type="HOGENOM" id="CLU_1887000_0_0_1"/>
<organism evidence="2">
    <name type="scientific">Serpula lacrymans var. lacrymans (strain S7.3)</name>
    <name type="common">Dry rot fungus</name>
    <dbReference type="NCBI Taxonomy" id="936435"/>
    <lineage>
        <taxon>Eukaryota</taxon>
        <taxon>Fungi</taxon>
        <taxon>Dikarya</taxon>
        <taxon>Basidiomycota</taxon>
        <taxon>Agaricomycotina</taxon>
        <taxon>Agaricomycetes</taxon>
        <taxon>Agaricomycetidae</taxon>
        <taxon>Boletales</taxon>
        <taxon>Coniophorineae</taxon>
        <taxon>Serpulaceae</taxon>
        <taxon>Serpula</taxon>
    </lineage>
</organism>
<evidence type="ECO:0000313" key="1">
    <source>
        <dbReference type="EMBL" id="EGO04479.1"/>
    </source>
</evidence>
<dbReference type="OMA" id="HFFINDC"/>